<comment type="similarity">
    <text evidence="2">Belongs to the BMP lipoprotein family.</text>
</comment>
<comment type="subcellular location">
    <subcellularLocation>
        <location evidence="1">Cell membrane</location>
        <topology evidence="1">Lipid-anchor</topology>
    </subcellularLocation>
</comment>
<evidence type="ECO:0000313" key="9">
    <source>
        <dbReference type="Proteomes" id="UP000055014"/>
    </source>
</evidence>
<dbReference type="PATRIC" id="fig|1236046.5.peg.1776"/>
<proteinExistence type="inferred from homology"/>
<keyword evidence="4" id="KW-0732">Signal</keyword>
<dbReference type="Gene3D" id="3.40.50.2300">
    <property type="match status" value="2"/>
</dbReference>
<evidence type="ECO:0000259" key="7">
    <source>
        <dbReference type="Pfam" id="PF02608"/>
    </source>
</evidence>
<dbReference type="InterPro" id="IPR003760">
    <property type="entry name" value="PnrA-like"/>
</dbReference>
<dbReference type="GO" id="GO:0005886">
    <property type="term" value="C:plasma membrane"/>
    <property type="evidence" value="ECO:0007669"/>
    <property type="project" value="UniProtKB-SubCell"/>
</dbReference>
<dbReference type="EMBL" id="LGGW01000031">
    <property type="protein sequence ID" value="KUK90509.1"/>
    <property type="molecule type" value="Genomic_DNA"/>
</dbReference>
<evidence type="ECO:0000256" key="3">
    <source>
        <dbReference type="ARBA" id="ARBA00022475"/>
    </source>
</evidence>
<evidence type="ECO:0000256" key="6">
    <source>
        <dbReference type="ARBA" id="ARBA00023288"/>
    </source>
</evidence>
<comment type="caution">
    <text evidence="8">The sequence shown here is derived from an EMBL/GenBank/DDBJ whole genome shotgun (WGS) entry which is preliminary data.</text>
</comment>
<keyword evidence="6 8" id="KW-0449">Lipoprotein</keyword>
<sequence length="328" mass="35853">MKRMILVLFLLGIVATGFGALKVAIVAGDAIGDRGFTDMAYIGIQEAEKQFDIEYKVFECHVDPSKYFDSLRAAAMNYDLIFVDPGYFFDKELAEVSAMFPSKTFVYIDGASDLPNVVSVPFKQNEGAFLAGCLAALLTDKTELCKINSEKIVGFVGGFDMPVIRDYQAGYEHGVRYVDPEVKVIARYAGDHYDPALGKETAYSVSKEGADVIFQAAGPTGLGILEAAKDYGFFAIGVDTDQGYLQPGFIVSSMMKKVDVAVLDIVRMQIENKLEKGSLHVYGIANGGVGLAYNEFMMDTVPASVYIEIREIQEKIANGEIVVDSYLN</sequence>
<dbReference type="InterPro" id="IPR028082">
    <property type="entry name" value="Peripla_BP_I"/>
</dbReference>
<keyword evidence="5" id="KW-0472">Membrane</keyword>
<evidence type="ECO:0000256" key="1">
    <source>
        <dbReference type="ARBA" id="ARBA00004193"/>
    </source>
</evidence>
<evidence type="ECO:0000256" key="2">
    <source>
        <dbReference type="ARBA" id="ARBA00008610"/>
    </source>
</evidence>
<dbReference type="Pfam" id="PF02608">
    <property type="entry name" value="Bmp"/>
    <property type="match status" value="1"/>
</dbReference>
<gene>
    <name evidence="8" type="ORF">XE02_0512</name>
</gene>
<dbReference type="PANTHER" id="PTHR34296">
    <property type="entry name" value="TRANSCRIPTIONAL ACTIVATOR PROTEIN MED"/>
    <property type="match status" value="1"/>
</dbReference>
<keyword evidence="3" id="KW-1003">Cell membrane</keyword>
<dbReference type="AlphaFoldDB" id="A0A101I8L6"/>
<dbReference type="PANTHER" id="PTHR34296:SF2">
    <property type="entry name" value="ABC TRANSPORTER GUANOSINE-BINDING PROTEIN NUPN"/>
    <property type="match status" value="1"/>
</dbReference>
<protein>
    <submittedName>
        <fullName evidence="8">Putative ABC-type transport system, periplasmic component/surface lipoprotein</fullName>
    </submittedName>
</protein>
<dbReference type="SUPFAM" id="SSF53822">
    <property type="entry name" value="Periplasmic binding protein-like I"/>
    <property type="match status" value="1"/>
</dbReference>
<dbReference type="Proteomes" id="UP000055014">
    <property type="component" value="Unassembled WGS sequence"/>
</dbReference>
<evidence type="ECO:0000256" key="4">
    <source>
        <dbReference type="ARBA" id="ARBA00022729"/>
    </source>
</evidence>
<evidence type="ECO:0000256" key="5">
    <source>
        <dbReference type="ARBA" id="ARBA00023136"/>
    </source>
</evidence>
<organism evidence="8 9">
    <name type="scientific">Mesotoga infera</name>
    <dbReference type="NCBI Taxonomy" id="1236046"/>
    <lineage>
        <taxon>Bacteria</taxon>
        <taxon>Thermotogati</taxon>
        <taxon>Thermotogota</taxon>
        <taxon>Thermotogae</taxon>
        <taxon>Kosmotogales</taxon>
        <taxon>Kosmotogaceae</taxon>
        <taxon>Mesotoga</taxon>
    </lineage>
</organism>
<accession>A0A101I8L6</accession>
<reference evidence="9" key="1">
    <citation type="journal article" date="2015" name="MBio">
        <title>Genome-Resolved Metagenomic Analysis Reveals Roles for Candidate Phyla and Other Microbial Community Members in Biogeochemical Transformations in Oil Reservoirs.</title>
        <authorList>
            <person name="Hu P."/>
            <person name="Tom L."/>
            <person name="Singh A."/>
            <person name="Thomas B.C."/>
            <person name="Baker B.J."/>
            <person name="Piceno Y.M."/>
            <person name="Andersen G.L."/>
            <person name="Banfield J.F."/>
        </authorList>
    </citation>
    <scope>NUCLEOTIDE SEQUENCE [LARGE SCALE GENOMIC DNA]</scope>
</reference>
<dbReference type="InterPro" id="IPR050957">
    <property type="entry name" value="BMP_lipoprotein"/>
</dbReference>
<evidence type="ECO:0000313" key="8">
    <source>
        <dbReference type="EMBL" id="KUK90509.1"/>
    </source>
</evidence>
<name>A0A101I8L6_9BACT</name>
<feature type="domain" description="ABC transporter substrate-binding protein PnrA-like" evidence="7">
    <location>
        <begin position="21"/>
        <end position="324"/>
    </location>
</feature>